<dbReference type="InterPro" id="IPR015300">
    <property type="entry name" value="DNA-bd_pseudobarrel_sf"/>
</dbReference>
<evidence type="ECO:0000313" key="2">
    <source>
        <dbReference type="EMBL" id="MBM6995767.1"/>
    </source>
</evidence>
<feature type="domain" description="Restriction endonuclease type II EcoRII N-terminal" evidence="1">
    <location>
        <begin position="6"/>
        <end position="88"/>
    </location>
</feature>
<dbReference type="Gene3D" id="2.40.330.10">
    <property type="entry name" value="DNA-binding pseudobarrel domain"/>
    <property type="match status" value="1"/>
</dbReference>
<dbReference type="Proteomes" id="UP001516620">
    <property type="component" value="Unassembled WGS sequence"/>
</dbReference>
<comment type="caution">
    <text evidence="2">The sequence shown here is derived from an EMBL/GenBank/DDBJ whole genome shotgun (WGS) entry which is preliminary data.</text>
</comment>
<dbReference type="RefSeq" id="WP_193417245.1">
    <property type="nucleotide sequence ID" value="NZ_JADCNN020000006.1"/>
</dbReference>
<name>A0ABS2H2T8_9BACL</name>
<dbReference type="InterPro" id="IPR023372">
    <property type="entry name" value="Rest_endonuc_II_EcoRII_N"/>
</dbReference>
<proteinExistence type="predicted"/>
<evidence type="ECO:0000259" key="1">
    <source>
        <dbReference type="Pfam" id="PF09217"/>
    </source>
</evidence>
<accession>A0ABS2H2T8</accession>
<evidence type="ECO:0000313" key="3">
    <source>
        <dbReference type="Proteomes" id="UP001516620"/>
    </source>
</evidence>
<reference evidence="2 3" key="1">
    <citation type="submission" date="2021-01" db="EMBL/GenBank/DDBJ databases">
        <title>Paenibacillus sp.nov. isolated from the rhizosphere soil of tomato plant.</title>
        <authorList>
            <person name="Thin K.K."/>
            <person name="Zhang X."/>
            <person name="He S."/>
        </authorList>
    </citation>
    <scope>NUCLEOTIDE SEQUENCE [LARGE SCALE GENOMIC DNA]</scope>
    <source>
        <strain evidence="2 3">DXFW5</strain>
    </source>
</reference>
<dbReference type="Pfam" id="PF09217">
    <property type="entry name" value="EcoRII-N"/>
    <property type="match status" value="1"/>
</dbReference>
<sequence>MEKPKTQAVSKVLSANDTGETRAHQAGILVPKNEEILSFFPALGKEVKNPRTVLVFEDMSGEHWKFNFIYYNGKLFGGTRNEYRLTGMTTFIKRNNLKAGDKIFFHRLSDDKLLVKYQRMSELTENPSTILKLGSNWKVVAI</sequence>
<organism evidence="2 3">
    <name type="scientific">Paenibacillus rhizolycopersici</name>
    <dbReference type="NCBI Taxonomy" id="2780073"/>
    <lineage>
        <taxon>Bacteria</taxon>
        <taxon>Bacillati</taxon>
        <taxon>Bacillota</taxon>
        <taxon>Bacilli</taxon>
        <taxon>Bacillales</taxon>
        <taxon>Paenibacillaceae</taxon>
        <taxon>Paenibacillus</taxon>
    </lineage>
</organism>
<protein>
    <recommendedName>
        <fullName evidence="1">Restriction endonuclease type II EcoRII N-terminal domain-containing protein</fullName>
    </recommendedName>
</protein>
<dbReference type="SUPFAM" id="SSF101936">
    <property type="entry name" value="DNA-binding pseudobarrel domain"/>
    <property type="match status" value="1"/>
</dbReference>
<gene>
    <name evidence="2" type="ORF">IM700_008815</name>
</gene>
<dbReference type="EMBL" id="JADCNN020000006">
    <property type="protein sequence ID" value="MBM6995767.1"/>
    <property type="molecule type" value="Genomic_DNA"/>
</dbReference>
<keyword evidence="3" id="KW-1185">Reference proteome</keyword>